<dbReference type="Proteomes" id="UP000503297">
    <property type="component" value="Chromosome"/>
</dbReference>
<organism evidence="3 4">
    <name type="scientific">Berryella wangjianweii</name>
    <dbReference type="NCBI Taxonomy" id="2734634"/>
    <lineage>
        <taxon>Bacteria</taxon>
        <taxon>Bacillati</taxon>
        <taxon>Actinomycetota</taxon>
        <taxon>Coriobacteriia</taxon>
        <taxon>Eggerthellales</taxon>
        <taxon>Eggerthellaceae</taxon>
        <taxon>Berryella</taxon>
    </lineage>
</organism>
<dbReference type="EMBL" id="CP053716">
    <property type="protein sequence ID" value="QKF08038.1"/>
    <property type="molecule type" value="Genomic_DNA"/>
</dbReference>
<dbReference type="GO" id="GO:0016226">
    <property type="term" value="P:iron-sulfur cluster assembly"/>
    <property type="evidence" value="ECO:0007669"/>
    <property type="project" value="InterPro"/>
</dbReference>
<evidence type="ECO:0000313" key="4">
    <source>
        <dbReference type="Proteomes" id="UP000503297"/>
    </source>
</evidence>
<keyword evidence="4" id="KW-1185">Reference proteome</keyword>
<evidence type="ECO:0000313" key="3">
    <source>
        <dbReference type="EMBL" id="QKF08038.1"/>
    </source>
</evidence>
<dbReference type="Gene3D" id="3.90.1010.10">
    <property type="match status" value="1"/>
</dbReference>
<dbReference type="InterPro" id="IPR002871">
    <property type="entry name" value="NIF_FeS_clus_asmbl_NifU_N"/>
</dbReference>
<feature type="region of interest" description="Disordered" evidence="1">
    <location>
        <begin position="430"/>
        <end position="461"/>
    </location>
</feature>
<dbReference type="SUPFAM" id="SSF82649">
    <property type="entry name" value="SufE/NifU"/>
    <property type="match status" value="1"/>
</dbReference>
<sequence>MKDPVRNVYVDPERRALIRTEDVYQMDIEVGTVGYSDTLLSVIANYRNSGRPAGYNAQCMVGKAKKGEVALKLFAVVDPDAHAFVKVGFQSRGCLAVTACASVACTMIEGRTFKEALEVTADDIRRAVDGVPADKSYTPYFAVEGIRALVGDYWLRNGMTLDEFNARGLCDDQCLGCLLCENCSLRSFRIERLVDATYMPAYEAANRESAVVAAPAPAEQAPAASEDAAPLSAALDAQGGSDRSVEEGEDAGVAPAPAVVGVAAPLAGSFAEVADDVLGIGADAGADTQRVAGADLEMRADAGALVSATAGAVAAPQTPEQRDVLERNALARVFDDVRMQSAAGLLVIPPRWNELGLVPEHLDADRFEMMVYEYVREHGCEERRPAADEASGGEAAGEGVAASARFARRSRFRTATKPVGVPRFFDPVRLAEDDVPHPGEDGDSDATRSADVTATSSEAAVAAGGSTRAAVVGADADDGVSSGGTGGAVARPDAALPTAGTSAGAAAAAYNASVHDQVFGSLSLPEGYRLVERDGSYVLVPLEAQDAYAPLMVECSTIAVIEGEYEYYLYDTEAMTSSFAHWSFLAAEGNDAATLVDCVREESRLYPRPMPASGFSNRPFHKTPDEVERIFAEVRESGNYPDIERTVASNGDVYFYSTRYLDPDYAASLAEWRAVGRKMSV</sequence>
<proteinExistence type="predicted"/>
<feature type="compositionally biased region" description="Low complexity" evidence="1">
    <location>
        <begin position="217"/>
        <end position="238"/>
    </location>
</feature>
<feature type="compositionally biased region" description="Low complexity" evidence="1">
    <location>
        <begin position="449"/>
        <end position="461"/>
    </location>
</feature>
<dbReference type="KEGG" id="bwa:HLV38_05510"/>
<feature type="compositionally biased region" description="Basic and acidic residues" evidence="1">
    <location>
        <begin position="430"/>
        <end position="448"/>
    </location>
</feature>
<accession>A0A6M8J963</accession>
<dbReference type="Pfam" id="PF01592">
    <property type="entry name" value="NifU_N"/>
    <property type="match status" value="1"/>
</dbReference>
<evidence type="ECO:0000259" key="2">
    <source>
        <dbReference type="Pfam" id="PF01592"/>
    </source>
</evidence>
<dbReference type="GO" id="GO:0051536">
    <property type="term" value="F:iron-sulfur cluster binding"/>
    <property type="evidence" value="ECO:0007669"/>
    <property type="project" value="InterPro"/>
</dbReference>
<name>A0A6M8J963_9ACTN</name>
<feature type="region of interest" description="Disordered" evidence="1">
    <location>
        <begin position="217"/>
        <end position="252"/>
    </location>
</feature>
<reference evidence="4" key="1">
    <citation type="submission" date="2020-05" db="EMBL/GenBank/DDBJ databases">
        <title>Novel species in genus Nocardioides.</title>
        <authorList>
            <person name="Zhang G."/>
        </authorList>
    </citation>
    <scope>NUCLEOTIDE SEQUENCE [LARGE SCALE GENOMIC DNA]</scope>
    <source>
        <strain evidence="4">zg-1050</strain>
    </source>
</reference>
<protein>
    <recommendedName>
        <fullName evidence="2">NIF system FeS cluster assembly NifU N-terminal domain-containing protein</fullName>
    </recommendedName>
</protein>
<dbReference type="AlphaFoldDB" id="A0A6M8J963"/>
<evidence type="ECO:0000256" key="1">
    <source>
        <dbReference type="SAM" id="MobiDB-lite"/>
    </source>
</evidence>
<dbReference type="GO" id="GO:0005506">
    <property type="term" value="F:iron ion binding"/>
    <property type="evidence" value="ECO:0007669"/>
    <property type="project" value="InterPro"/>
</dbReference>
<gene>
    <name evidence="3" type="ORF">HLV38_05510</name>
</gene>
<feature type="domain" description="NIF system FeS cluster assembly NifU N-terminal" evidence="2">
    <location>
        <begin position="35"/>
        <end position="157"/>
    </location>
</feature>